<organism evidence="13 14">
    <name type="scientific">Tanticharoenia sakaeratensis NBRC 103193</name>
    <dbReference type="NCBI Taxonomy" id="1231623"/>
    <lineage>
        <taxon>Bacteria</taxon>
        <taxon>Pseudomonadati</taxon>
        <taxon>Pseudomonadota</taxon>
        <taxon>Alphaproteobacteria</taxon>
        <taxon>Acetobacterales</taxon>
        <taxon>Acetobacteraceae</taxon>
        <taxon>Tanticharoenia</taxon>
    </lineage>
</organism>
<dbReference type="OrthoDB" id="9806546at2"/>
<evidence type="ECO:0000256" key="8">
    <source>
        <dbReference type="ARBA" id="ARBA00048543"/>
    </source>
</evidence>
<evidence type="ECO:0000256" key="9">
    <source>
        <dbReference type="HAMAP-Rule" id="MF_00183"/>
    </source>
</evidence>
<dbReference type="InterPro" id="IPR013644">
    <property type="entry name" value="DXP_reductoisomerase_C"/>
</dbReference>
<keyword evidence="6 9" id="KW-0464">Manganese</keyword>
<dbReference type="GO" id="GO:0070402">
    <property type="term" value="F:NADPH binding"/>
    <property type="evidence" value="ECO:0007669"/>
    <property type="project" value="InterPro"/>
</dbReference>
<dbReference type="FunFam" id="3.40.50.720:FF:000045">
    <property type="entry name" value="1-deoxy-D-xylulose 5-phosphate reductoisomerase"/>
    <property type="match status" value="1"/>
</dbReference>
<comment type="pathway">
    <text evidence="1 9">Isoprenoid biosynthesis; isopentenyl diphosphate biosynthesis via DXP pathway; isopentenyl diphosphate from 1-deoxy-D-xylulose 5-phosphate: step 1/6.</text>
</comment>
<sequence length="409" mass="42423">MTEQRGRTVTVLGSTGSIGCSTVDLLYSAQDATPGRFRVRALVGGRNVTLLAEQARALNAECAVIHDESLGAELERLLQGTGIACAAGREAVIAAAAMPADWTMAAITGAAGLEPVLASIRNGGTLALANKEALVCAGDVMLRAVSEAGATLLPVDSEHNAIFQSLAGSPMRAVEKIVLTASGGPFRNATLDAMRAATPEVALRHPTWSMGAKISIDSATMANKGLEVIEAARLFGVTDAEIDVLVHPQSVVHGLVQFRDGSLIAQCGVADMRVPIANTLAWPDRMETNAARLDLAQVARLDFEAPDPMRFPALGLARQALRAGGAAPTVFSAANEIAVDAFLGRRIGFLDIASVIDATLESLGNNPPIGDLAAVLHWDARARALACEHVTRMSASVGASVVGDTLLDA</sequence>
<name>A0A0D6MLG9_9PROT</name>
<feature type="domain" description="DXP reductoisomerase C-terminal" evidence="12">
    <location>
        <begin position="268"/>
        <end position="384"/>
    </location>
</feature>
<feature type="binding site" evidence="9">
    <location>
        <position position="223"/>
    </location>
    <ligand>
        <name>1-deoxy-D-xylulose 5-phosphate</name>
        <dbReference type="ChEBI" id="CHEBI:57792"/>
    </ligand>
</feature>
<dbReference type="RefSeq" id="WP_048848797.1">
    <property type="nucleotide sequence ID" value="NZ_BALE01000017.1"/>
</dbReference>
<feature type="domain" description="1-deoxy-D-xylulose 5-phosphate reductoisomerase N-terminal" evidence="10">
    <location>
        <begin position="9"/>
        <end position="138"/>
    </location>
</feature>
<keyword evidence="4 9" id="KW-0521">NADP</keyword>
<comment type="cofactor">
    <cofactor evidence="9">
        <name>Mg(2+)</name>
        <dbReference type="ChEBI" id="CHEBI:18420"/>
    </cofactor>
    <cofactor evidence="9">
        <name>Mn(2+)</name>
        <dbReference type="ChEBI" id="CHEBI:29035"/>
    </cofactor>
</comment>
<evidence type="ECO:0000259" key="11">
    <source>
        <dbReference type="Pfam" id="PF08436"/>
    </source>
</evidence>
<feature type="binding site" evidence="9">
    <location>
        <position position="131"/>
    </location>
    <ligand>
        <name>1-deoxy-D-xylulose 5-phosphate</name>
        <dbReference type="ChEBI" id="CHEBI:57792"/>
    </ligand>
</feature>
<dbReference type="PROSITE" id="PS51257">
    <property type="entry name" value="PROKAR_LIPOPROTEIN"/>
    <property type="match status" value="1"/>
</dbReference>
<comment type="similarity">
    <text evidence="2 9">Belongs to the DXR family.</text>
</comment>
<keyword evidence="7 9" id="KW-0414">Isoprene biosynthesis</keyword>
<evidence type="ECO:0000313" key="13">
    <source>
        <dbReference type="EMBL" id="GAN54271.1"/>
    </source>
</evidence>
<dbReference type="InterPro" id="IPR003821">
    <property type="entry name" value="DXP_reductoisomerase"/>
</dbReference>
<evidence type="ECO:0000259" key="10">
    <source>
        <dbReference type="Pfam" id="PF02670"/>
    </source>
</evidence>
<keyword evidence="14" id="KW-1185">Reference proteome</keyword>
<feature type="binding site" evidence="9">
    <location>
        <position position="45"/>
    </location>
    <ligand>
        <name>NADPH</name>
        <dbReference type="ChEBI" id="CHEBI:57783"/>
    </ligand>
</feature>
<feature type="binding site" evidence="9">
    <location>
        <position position="158"/>
    </location>
    <ligand>
        <name>Mn(2+)</name>
        <dbReference type="ChEBI" id="CHEBI:29035"/>
    </ligand>
</feature>
<dbReference type="PIRSF" id="PIRSF006205">
    <property type="entry name" value="Dxp_reductismrs"/>
    <property type="match status" value="1"/>
</dbReference>
<feature type="binding site" evidence="9">
    <location>
        <position position="158"/>
    </location>
    <ligand>
        <name>1-deoxy-D-xylulose 5-phosphate</name>
        <dbReference type="ChEBI" id="CHEBI:57792"/>
    </ligand>
</feature>
<evidence type="ECO:0000256" key="4">
    <source>
        <dbReference type="ARBA" id="ARBA00022857"/>
    </source>
</evidence>
<dbReference type="Pfam" id="PF13288">
    <property type="entry name" value="DXPR_C"/>
    <property type="match status" value="1"/>
</dbReference>
<evidence type="ECO:0000259" key="12">
    <source>
        <dbReference type="Pfam" id="PF13288"/>
    </source>
</evidence>
<evidence type="ECO:0000256" key="7">
    <source>
        <dbReference type="ARBA" id="ARBA00023229"/>
    </source>
</evidence>
<dbReference type="SUPFAM" id="SSF69055">
    <property type="entry name" value="1-deoxy-D-xylulose-5-phosphate reductoisomerase, C-terminal domain"/>
    <property type="match status" value="1"/>
</dbReference>
<evidence type="ECO:0000313" key="14">
    <source>
        <dbReference type="Proteomes" id="UP000032679"/>
    </source>
</evidence>
<evidence type="ECO:0000256" key="2">
    <source>
        <dbReference type="ARBA" id="ARBA00006825"/>
    </source>
</evidence>
<dbReference type="STRING" id="1231623.Tasa_017_154"/>
<dbReference type="GO" id="GO:0030604">
    <property type="term" value="F:1-deoxy-D-xylulose-5-phosphate reductoisomerase activity"/>
    <property type="evidence" value="ECO:0007669"/>
    <property type="project" value="UniProtKB-UniRule"/>
</dbReference>
<feature type="binding site" evidence="9">
    <location>
        <position position="130"/>
    </location>
    <ligand>
        <name>NADPH</name>
        <dbReference type="ChEBI" id="CHEBI:57783"/>
    </ligand>
</feature>
<dbReference type="GO" id="GO:0016853">
    <property type="term" value="F:isomerase activity"/>
    <property type="evidence" value="ECO:0007669"/>
    <property type="project" value="UniProtKB-KW"/>
</dbReference>
<comment type="catalytic activity">
    <reaction evidence="8">
        <text>2-C-methyl-D-erythritol 4-phosphate + NADP(+) = 1-deoxy-D-xylulose 5-phosphate + NADPH + H(+)</text>
        <dbReference type="Rhea" id="RHEA:13717"/>
        <dbReference type="ChEBI" id="CHEBI:15378"/>
        <dbReference type="ChEBI" id="CHEBI:57783"/>
        <dbReference type="ChEBI" id="CHEBI:57792"/>
        <dbReference type="ChEBI" id="CHEBI:58262"/>
        <dbReference type="ChEBI" id="CHEBI:58349"/>
        <dbReference type="EC" id="1.1.1.267"/>
    </reaction>
    <physiologicalReaction direction="right-to-left" evidence="8">
        <dbReference type="Rhea" id="RHEA:13719"/>
    </physiologicalReaction>
</comment>
<feature type="binding site" evidence="9">
    <location>
        <position position="157"/>
    </location>
    <ligand>
        <name>1-deoxy-D-xylulose 5-phosphate</name>
        <dbReference type="ChEBI" id="CHEBI:57792"/>
    </ligand>
</feature>
<dbReference type="PANTHER" id="PTHR30525:SF0">
    <property type="entry name" value="1-DEOXY-D-XYLULOSE 5-PHOSPHATE REDUCTOISOMERASE, CHLOROPLASTIC"/>
    <property type="match status" value="1"/>
</dbReference>
<evidence type="ECO:0000256" key="6">
    <source>
        <dbReference type="ARBA" id="ARBA00023211"/>
    </source>
</evidence>
<feature type="domain" description="1-deoxy-D-xylulose 5-phosphate reductoisomerase C-terminal" evidence="11">
    <location>
        <begin position="152"/>
        <end position="235"/>
    </location>
</feature>
<dbReference type="SUPFAM" id="SSF51735">
    <property type="entry name" value="NAD(P)-binding Rossmann-fold domains"/>
    <property type="match status" value="1"/>
</dbReference>
<evidence type="ECO:0000256" key="1">
    <source>
        <dbReference type="ARBA" id="ARBA00005094"/>
    </source>
</evidence>
<dbReference type="Pfam" id="PF08436">
    <property type="entry name" value="DXP_redisom_C"/>
    <property type="match status" value="1"/>
</dbReference>
<feature type="binding site" evidence="9">
    <location>
        <position position="16"/>
    </location>
    <ligand>
        <name>NADPH</name>
        <dbReference type="ChEBI" id="CHEBI:57783"/>
    </ligand>
</feature>
<comment type="caution">
    <text evidence="13">The sequence shown here is derived from an EMBL/GenBank/DDBJ whole genome shotgun (WGS) entry which is preliminary data.</text>
</comment>
<feature type="binding site" evidence="9">
    <location>
        <position position="211"/>
    </location>
    <ligand>
        <name>NADPH</name>
        <dbReference type="ChEBI" id="CHEBI:57783"/>
    </ligand>
</feature>
<dbReference type="Gene3D" id="1.10.1740.10">
    <property type="match status" value="1"/>
</dbReference>
<keyword evidence="9" id="KW-0460">Magnesium</keyword>
<feature type="binding site" evidence="9">
    <location>
        <position position="218"/>
    </location>
    <ligand>
        <name>1-deoxy-D-xylulose 5-phosphate</name>
        <dbReference type="ChEBI" id="CHEBI:57792"/>
    </ligand>
</feature>
<keyword evidence="3 9" id="KW-0479">Metal-binding</keyword>
<evidence type="ECO:0000256" key="5">
    <source>
        <dbReference type="ARBA" id="ARBA00023002"/>
    </source>
</evidence>
<dbReference type="EC" id="1.1.1.267" evidence="9"/>
<feature type="binding site" evidence="9">
    <location>
        <position position="46"/>
    </location>
    <ligand>
        <name>NADPH</name>
        <dbReference type="ChEBI" id="CHEBI:57783"/>
    </ligand>
</feature>
<feature type="binding site" evidence="9">
    <location>
        <position position="47"/>
    </location>
    <ligand>
        <name>NADPH</name>
        <dbReference type="ChEBI" id="CHEBI:57783"/>
    </ligand>
</feature>
<feature type="binding site" evidence="9">
    <location>
        <position position="17"/>
    </location>
    <ligand>
        <name>NADPH</name>
        <dbReference type="ChEBI" id="CHEBI:57783"/>
    </ligand>
</feature>
<feature type="binding site" evidence="9">
    <location>
        <position position="227"/>
    </location>
    <ligand>
        <name>1-deoxy-D-xylulose 5-phosphate</name>
        <dbReference type="ChEBI" id="CHEBI:57792"/>
    </ligand>
</feature>
<feature type="binding site" evidence="9">
    <location>
        <position position="224"/>
    </location>
    <ligand>
        <name>1-deoxy-D-xylulose 5-phosphate</name>
        <dbReference type="ChEBI" id="CHEBI:57792"/>
    </ligand>
</feature>
<feature type="binding site" evidence="9">
    <location>
        <position position="15"/>
    </location>
    <ligand>
        <name>NADPH</name>
        <dbReference type="ChEBI" id="CHEBI:57783"/>
    </ligand>
</feature>
<proteinExistence type="inferred from homology"/>
<feature type="binding site" evidence="9">
    <location>
        <position position="205"/>
    </location>
    <ligand>
        <name>1-deoxy-D-xylulose 5-phosphate</name>
        <dbReference type="ChEBI" id="CHEBI:57792"/>
    </ligand>
</feature>
<feature type="binding site" evidence="9">
    <location>
        <position position="132"/>
    </location>
    <ligand>
        <name>NADPH</name>
        <dbReference type="ChEBI" id="CHEBI:57783"/>
    </ligand>
</feature>
<dbReference type="Proteomes" id="UP000032679">
    <property type="component" value="Unassembled WGS sequence"/>
</dbReference>
<dbReference type="GO" id="GO:0030145">
    <property type="term" value="F:manganese ion binding"/>
    <property type="evidence" value="ECO:0007669"/>
    <property type="project" value="TreeGrafter"/>
</dbReference>
<gene>
    <name evidence="9" type="primary">dxr</name>
    <name evidence="13" type="ORF">Tasa_017_154</name>
</gene>
<keyword evidence="5 9" id="KW-0560">Oxidoreductase</keyword>
<dbReference type="InterPro" id="IPR013512">
    <property type="entry name" value="DXP_reductoisomerase_N"/>
</dbReference>
<dbReference type="NCBIfam" id="TIGR00243">
    <property type="entry name" value="Dxr"/>
    <property type="match status" value="1"/>
</dbReference>
<reference evidence="13 14" key="1">
    <citation type="submission" date="2012-10" db="EMBL/GenBank/DDBJ databases">
        <title>Genome sequencing of Tanticharoenia sakaeratensis NBRC 103193.</title>
        <authorList>
            <person name="Azuma Y."/>
            <person name="Hadano H."/>
            <person name="Hirakawa H."/>
            <person name="Matsushita K."/>
        </authorList>
    </citation>
    <scope>NUCLEOTIDE SEQUENCE [LARGE SCALE GENOMIC DNA]</scope>
    <source>
        <strain evidence="13 14">NBRC 103193</strain>
    </source>
</reference>
<dbReference type="InterPro" id="IPR036291">
    <property type="entry name" value="NAD(P)-bd_dom_sf"/>
</dbReference>
<keyword evidence="13" id="KW-0413">Isomerase</keyword>
<dbReference type="PANTHER" id="PTHR30525">
    <property type="entry name" value="1-DEOXY-D-XYLULOSE 5-PHOSPHATE REDUCTOISOMERASE"/>
    <property type="match status" value="1"/>
</dbReference>
<feature type="binding site" evidence="9">
    <location>
        <position position="18"/>
    </location>
    <ligand>
        <name>NADPH</name>
        <dbReference type="ChEBI" id="CHEBI:57783"/>
    </ligand>
</feature>
<dbReference type="UniPathway" id="UPA00056">
    <property type="reaction ID" value="UER00092"/>
</dbReference>
<accession>A0A0D6MLG9</accession>
<feature type="binding site" evidence="9">
    <location>
        <position position="156"/>
    </location>
    <ligand>
        <name>Mn(2+)</name>
        <dbReference type="ChEBI" id="CHEBI:29035"/>
    </ligand>
</feature>
<dbReference type="AlphaFoldDB" id="A0A0D6MLG9"/>
<dbReference type="EMBL" id="BALE01000017">
    <property type="protein sequence ID" value="GAN54271.1"/>
    <property type="molecule type" value="Genomic_DNA"/>
</dbReference>
<dbReference type="Gene3D" id="3.40.50.720">
    <property type="entry name" value="NAD(P)-binding Rossmann-like Domain"/>
    <property type="match status" value="1"/>
</dbReference>
<dbReference type="InterPro" id="IPR036169">
    <property type="entry name" value="DXPR_C_sf"/>
</dbReference>
<dbReference type="Pfam" id="PF02670">
    <property type="entry name" value="DXP_reductoisom"/>
    <property type="match status" value="1"/>
</dbReference>
<feature type="binding site" evidence="9">
    <location>
        <position position="227"/>
    </location>
    <ligand>
        <name>Mn(2+)</name>
        <dbReference type="ChEBI" id="CHEBI:29035"/>
    </ligand>
</feature>
<dbReference type="HAMAP" id="MF_00183">
    <property type="entry name" value="DXP_reductoisom"/>
    <property type="match status" value="1"/>
</dbReference>
<dbReference type="SUPFAM" id="SSF55347">
    <property type="entry name" value="Glyceraldehyde-3-phosphate dehydrogenase-like, C-terminal domain"/>
    <property type="match status" value="1"/>
</dbReference>
<protein>
    <recommendedName>
        <fullName evidence="9">1-deoxy-D-xylulose 5-phosphate reductoisomerase</fullName>
        <shortName evidence="9">DXP reductoisomerase</shortName>
        <ecNumber evidence="9">1.1.1.267</ecNumber>
    </recommendedName>
    <alternativeName>
        <fullName evidence="9">1-deoxyxylulose-5-phosphate reductoisomerase</fullName>
    </alternativeName>
    <alternativeName>
        <fullName evidence="9">2-C-methyl-D-erythritol 4-phosphate synthase</fullName>
    </alternativeName>
</protein>
<comment type="function">
    <text evidence="9">Catalyzes the NADPH-dependent rearrangement and reduction of 1-deoxy-D-xylulose-5-phosphate (DXP) to 2-C-methyl-D-erythritol 4-phosphate (MEP).</text>
</comment>
<dbReference type="GO" id="GO:0051484">
    <property type="term" value="P:isopentenyl diphosphate biosynthetic process, methylerythritol 4-phosphate pathway involved in terpenoid biosynthetic process"/>
    <property type="evidence" value="ECO:0007669"/>
    <property type="project" value="UniProtKB-ARBA"/>
</dbReference>
<feature type="binding site" evidence="9">
    <location>
        <position position="182"/>
    </location>
    <ligand>
        <name>1-deoxy-D-xylulose 5-phosphate</name>
        <dbReference type="ChEBI" id="CHEBI:57792"/>
    </ligand>
</feature>
<dbReference type="InterPro" id="IPR026877">
    <property type="entry name" value="DXPR_C"/>
</dbReference>
<evidence type="ECO:0000256" key="3">
    <source>
        <dbReference type="ARBA" id="ARBA00022723"/>
    </source>
</evidence>